<dbReference type="KEGG" id="brs:S23_58580"/>
<dbReference type="Proteomes" id="UP000007886">
    <property type="component" value="Chromosome"/>
</dbReference>
<protein>
    <recommendedName>
        <fullName evidence="3">Glycosyltransferase family 4 protein</fullName>
    </recommendedName>
</protein>
<accession>A0AAI8MF04</accession>
<dbReference type="Pfam" id="PF13692">
    <property type="entry name" value="Glyco_trans_1_4"/>
    <property type="match status" value="1"/>
</dbReference>
<name>A0AAI8MF04_9BRAD</name>
<keyword evidence="2" id="KW-1185">Reference proteome</keyword>
<proteinExistence type="predicted"/>
<evidence type="ECO:0008006" key="3">
    <source>
        <dbReference type="Google" id="ProtNLM"/>
    </source>
</evidence>
<evidence type="ECO:0000313" key="2">
    <source>
        <dbReference type="Proteomes" id="UP000007886"/>
    </source>
</evidence>
<gene>
    <name evidence="1" type="ORF">S23_58580</name>
</gene>
<dbReference type="SUPFAM" id="SSF53756">
    <property type="entry name" value="UDP-Glycosyltransferase/glycogen phosphorylase"/>
    <property type="match status" value="1"/>
</dbReference>
<dbReference type="EMBL" id="AP012279">
    <property type="protein sequence ID" value="BAL79048.1"/>
    <property type="molecule type" value="Genomic_DNA"/>
</dbReference>
<reference evidence="1 2" key="1">
    <citation type="journal article" date="2012" name="Microbes Environ.">
        <title>Complete genome sequence of Bradyrhizobium sp. S23321: insights into symbiosis evolution in soil oligotrophs.</title>
        <authorList>
            <person name="Okubo T."/>
            <person name="Tsukui T."/>
            <person name="Maita H."/>
            <person name="Okamoto S."/>
            <person name="Oshima K."/>
            <person name="Fujisawa T."/>
            <person name="Saito A."/>
            <person name="Futamata H."/>
            <person name="Hattori R."/>
            <person name="Shimomura Y."/>
            <person name="Haruta S."/>
            <person name="Morimoto S."/>
            <person name="Wang Y."/>
            <person name="Sakai Y."/>
            <person name="Hattori M."/>
            <person name="Aizawa S."/>
            <person name="Nagashima K.V.P."/>
            <person name="Masuda S."/>
            <person name="Hattori T."/>
            <person name="Yamashita A."/>
            <person name="Bao Z."/>
            <person name="Hayatsu M."/>
            <person name="Kajiya-Kanegae H."/>
            <person name="Yoshinaga I."/>
            <person name="Sakamoto K."/>
            <person name="Toyota K."/>
            <person name="Nakao M."/>
            <person name="Kohara M."/>
            <person name="Anda M."/>
            <person name="Niwa R."/>
            <person name="Jung-Hwan P."/>
            <person name="Sameshima-Saito R."/>
            <person name="Tokuda S."/>
            <person name="Yamamoto S."/>
            <person name="Yamamoto S."/>
            <person name="Yokoyama T."/>
            <person name="Akutsu T."/>
            <person name="Nakamura Y."/>
            <person name="Nakahira-Yanaka Y."/>
            <person name="Takada Hoshino Y."/>
            <person name="Hirakawa H."/>
            <person name="Mitsui H."/>
            <person name="Terasawa K."/>
            <person name="Itakura M."/>
            <person name="Sato S."/>
            <person name="Ikeda-Ohtsubo W."/>
            <person name="Sakakura N."/>
            <person name="Kaminuma E."/>
            <person name="Minamisawa K."/>
        </authorList>
    </citation>
    <scope>NUCLEOTIDE SEQUENCE [LARGE SCALE GENOMIC DNA]</scope>
    <source>
        <strain evidence="1 2">S23321</strain>
    </source>
</reference>
<dbReference type="Gene3D" id="3.40.50.2000">
    <property type="entry name" value="Glycogen Phosphorylase B"/>
    <property type="match status" value="1"/>
</dbReference>
<sequence>MLADQVLAVQFQPAWFYGGSHTVFSNQVEAMLDRGWFVLRVIVEPEGCPGPTMRRRIAKFVAETNVDATTHIDTLACATGLPAIVDDREADEYLRHAIRGRINLVIPDDLMSDLVARADIAVINYVYHMGFALTACPAAKYVLETHDDITCMRLTQWRVLPEAPAFSAPGTLKRHLRLERLAWRTVDVCIALSLSDLRKIRRHASRFVFVLPRPYARPALKAGPDAPWDILIVMNPHHFNVPALDRFLNDVIACDPQLAKLRIAIVGRVNEVLEAHWKNRLPATRWFGFVPDIDSLRDSSRISVCPDEHGTGIAIKTLTAMAAGHPIVATPTALRGLPDEILELIPPAIGAARMQDQIRTLLSDESLLEQRRNAVAVAAGLLWPATGHGRALSMAMEAGPDTSRRRADFLASLGQESPPPPIDLNERRIRFGAGGNDRPFLGLNWLNDEPGGRWSDGSSATVRLPGAWMTQACRLKITFMESFQCTKITLRHRGVSLKGRVRSPGAMTFNLDLKDRAHDDFVELEMSCPAAFCPSENGIGNDERVLGMHIRTIEVVPLPWHAALVARARKMFGDKALFQPTNA</sequence>
<organism evidence="1 2">
    <name type="scientific">Bradyrhizobium cosmicum</name>
    <dbReference type="NCBI Taxonomy" id="1404864"/>
    <lineage>
        <taxon>Bacteria</taxon>
        <taxon>Pseudomonadati</taxon>
        <taxon>Pseudomonadota</taxon>
        <taxon>Alphaproteobacteria</taxon>
        <taxon>Hyphomicrobiales</taxon>
        <taxon>Nitrobacteraceae</taxon>
        <taxon>Bradyrhizobium</taxon>
    </lineage>
</organism>
<dbReference type="AlphaFoldDB" id="A0AAI8MF04"/>
<evidence type="ECO:0000313" key="1">
    <source>
        <dbReference type="EMBL" id="BAL79048.1"/>
    </source>
</evidence>